<dbReference type="RefSeq" id="WP_259481668.1">
    <property type="nucleotide sequence ID" value="NZ_BAAAQY010000017.1"/>
</dbReference>
<dbReference type="Pfam" id="PF00251">
    <property type="entry name" value="Glyco_hydro_32N"/>
    <property type="match status" value="1"/>
</dbReference>
<dbReference type="InterPro" id="IPR013148">
    <property type="entry name" value="Glyco_hydro_32_N"/>
</dbReference>
<dbReference type="PANTHER" id="PTHR43101:SF1">
    <property type="entry name" value="BETA-FRUCTOSIDASE"/>
    <property type="match status" value="1"/>
</dbReference>
<dbReference type="InterPro" id="IPR051214">
    <property type="entry name" value="GH32_Enzymes"/>
</dbReference>
<dbReference type="SUPFAM" id="SSF75005">
    <property type="entry name" value="Arabinanase/levansucrase/invertase"/>
    <property type="match status" value="1"/>
</dbReference>
<feature type="domain" description="Glycosyl hydrolase family 32 N-terminal" evidence="5">
    <location>
        <begin position="10"/>
        <end position="309"/>
    </location>
</feature>
<evidence type="ECO:0000313" key="6">
    <source>
        <dbReference type="EMBL" id="GAA2249987.1"/>
    </source>
</evidence>
<dbReference type="InterPro" id="IPR023296">
    <property type="entry name" value="Glyco_hydro_beta-prop_sf"/>
</dbReference>
<keyword evidence="3 6" id="KW-0378">Hydrolase</keyword>
<evidence type="ECO:0000256" key="1">
    <source>
        <dbReference type="ARBA" id="ARBA00009902"/>
    </source>
</evidence>
<gene>
    <name evidence="6" type="ORF">GCM10009851_39450</name>
</gene>
<dbReference type="Gene3D" id="2.115.10.20">
    <property type="entry name" value="Glycosyl hydrolase domain, family 43"/>
    <property type="match status" value="1"/>
</dbReference>
<dbReference type="EMBL" id="BAAAQY010000017">
    <property type="protein sequence ID" value="GAA2249987.1"/>
    <property type="molecule type" value="Genomic_DNA"/>
</dbReference>
<dbReference type="EC" id="3.2.1.26" evidence="2"/>
<dbReference type="PANTHER" id="PTHR43101">
    <property type="entry name" value="BETA-FRUCTOSIDASE"/>
    <property type="match status" value="1"/>
</dbReference>
<accession>A0ABP5R7B9</accession>
<dbReference type="InterPro" id="IPR018053">
    <property type="entry name" value="Glyco_hydro_32_AS"/>
</dbReference>
<dbReference type="SMART" id="SM00640">
    <property type="entry name" value="Glyco_32"/>
    <property type="match status" value="1"/>
</dbReference>
<evidence type="ECO:0000256" key="2">
    <source>
        <dbReference type="ARBA" id="ARBA00012758"/>
    </source>
</evidence>
<keyword evidence="7" id="KW-1185">Reference proteome</keyword>
<dbReference type="PROSITE" id="PS00609">
    <property type="entry name" value="GLYCOSYL_HYDROL_F32"/>
    <property type="match status" value="1"/>
</dbReference>
<comment type="similarity">
    <text evidence="1">Belongs to the glycosyl hydrolase 32 family.</text>
</comment>
<keyword evidence="4" id="KW-0326">Glycosidase</keyword>
<evidence type="ECO:0000259" key="5">
    <source>
        <dbReference type="Pfam" id="PF00251"/>
    </source>
</evidence>
<dbReference type="Proteomes" id="UP001500929">
    <property type="component" value="Unassembled WGS sequence"/>
</dbReference>
<dbReference type="GO" id="GO:0016787">
    <property type="term" value="F:hydrolase activity"/>
    <property type="evidence" value="ECO:0007669"/>
    <property type="project" value="UniProtKB-KW"/>
</dbReference>
<evidence type="ECO:0000313" key="7">
    <source>
        <dbReference type="Proteomes" id="UP001500929"/>
    </source>
</evidence>
<organism evidence="6 7">
    <name type="scientific">Herbiconiux moechotypicola</name>
    <dbReference type="NCBI Taxonomy" id="637393"/>
    <lineage>
        <taxon>Bacteria</taxon>
        <taxon>Bacillati</taxon>
        <taxon>Actinomycetota</taxon>
        <taxon>Actinomycetes</taxon>
        <taxon>Micrococcales</taxon>
        <taxon>Microbacteriaceae</taxon>
        <taxon>Herbiconiux</taxon>
    </lineage>
</organism>
<dbReference type="CDD" id="cd08996">
    <property type="entry name" value="GH32_FFase"/>
    <property type="match status" value="1"/>
</dbReference>
<sequence length="430" mass="47259">MTPRPLPAFHPRPETGWMNDPNGAIHINGRYHLFFQFNPDAVRAESIRWGHMSTPDLIDWTEHPVALTPRPGEIDAAGCWSGVTWRRGDDVHAFYSAVVDRSGLAVVAHAVAQDRDLVEWHVDADPVVGVPIRSGLRGIRDPFLFTAHGQTWAIQGAGDANGPAILLYQVRGAHEWVPRGEILTGMDLPARFGMDADIWECPQLVCLGDRWLLIVSRWVNRNGDRRLDGTAALLGDLEQKGEGLAFIPDTPVVLDESPLFYAAHALVEEDRVLLWGWCREAGEPGREDGWAGVLSVPRELSLEGGHVCIRPARELTALRDVDGAQARVGATAHTAHRRSLRAPAEVSVVAPSGGTLRLGPGSESWTELHLRVGEEVRIFLDHSVCEVFRSRGPAITLRLSDGVDLGLEAPPGAQLTTYNLRAINYRKDAR</sequence>
<evidence type="ECO:0000256" key="3">
    <source>
        <dbReference type="ARBA" id="ARBA00022801"/>
    </source>
</evidence>
<protein>
    <recommendedName>
        <fullName evidence="2">beta-fructofuranosidase</fullName>
        <ecNumber evidence="2">3.2.1.26</ecNumber>
    </recommendedName>
</protein>
<reference evidence="7" key="1">
    <citation type="journal article" date="2019" name="Int. J. Syst. Evol. Microbiol.">
        <title>The Global Catalogue of Microorganisms (GCM) 10K type strain sequencing project: providing services to taxonomists for standard genome sequencing and annotation.</title>
        <authorList>
            <consortium name="The Broad Institute Genomics Platform"/>
            <consortium name="The Broad Institute Genome Sequencing Center for Infectious Disease"/>
            <person name="Wu L."/>
            <person name="Ma J."/>
        </authorList>
    </citation>
    <scope>NUCLEOTIDE SEQUENCE [LARGE SCALE GENOMIC DNA]</scope>
    <source>
        <strain evidence="7">JCM 16117</strain>
    </source>
</reference>
<comment type="caution">
    <text evidence="6">The sequence shown here is derived from an EMBL/GenBank/DDBJ whole genome shotgun (WGS) entry which is preliminary data.</text>
</comment>
<name>A0ABP5R7B9_9MICO</name>
<dbReference type="InterPro" id="IPR001362">
    <property type="entry name" value="Glyco_hydro_32"/>
</dbReference>
<proteinExistence type="inferred from homology"/>
<evidence type="ECO:0000256" key="4">
    <source>
        <dbReference type="ARBA" id="ARBA00023295"/>
    </source>
</evidence>